<comment type="subcellular location">
    <subcellularLocation>
        <location evidence="8">Cytoplasm</location>
    </subcellularLocation>
</comment>
<accession>A0A096AKU0</accession>
<comment type="caution">
    <text evidence="10">The sequence shown here is derived from an EMBL/GenBank/DDBJ whole genome shotgun (WGS) entry which is preliminary data.</text>
</comment>
<keyword evidence="6 8" id="KW-0443">Lipid metabolism</keyword>
<keyword evidence="1 8" id="KW-0444">Lipid biosynthesis</keyword>
<reference evidence="10 11" key="1">
    <citation type="submission" date="2014-07" db="EMBL/GenBank/DDBJ databases">
        <authorList>
            <person name="McCorrison J."/>
            <person name="Sanka R."/>
            <person name="Torralba M."/>
            <person name="Gillis M."/>
            <person name="Haft D.H."/>
            <person name="Methe B."/>
            <person name="Sutton G."/>
            <person name="Nelson K.E."/>
        </authorList>
    </citation>
    <scope>NUCLEOTIDE SEQUENCE [LARGE SCALE GENOMIC DNA]</scope>
    <source>
        <strain evidence="10 11">DNF00314</strain>
    </source>
</reference>
<keyword evidence="8" id="KW-0963">Cytoplasm</keyword>
<dbReference type="GO" id="GO:0008897">
    <property type="term" value="F:holo-[acyl-carrier-protein] synthase activity"/>
    <property type="evidence" value="ECO:0007669"/>
    <property type="project" value="UniProtKB-UniRule"/>
</dbReference>
<feature type="binding site" evidence="8">
    <location>
        <position position="55"/>
    </location>
    <ligand>
        <name>Mg(2+)</name>
        <dbReference type="ChEBI" id="CHEBI:18420"/>
    </ligand>
</feature>
<dbReference type="HAMAP" id="MF_00101">
    <property type="entry name" value="AcpS"/>
    <property type="match status" value="1"/>
</dbReference>
<dbReference type="Pfam" id="PF01648">
    <property type="entry name" value="ACPS"/>
    <property type="match status" value="1"/>
</dbReference>
<dbReference type="SUPFAM" id="SSF56214">
    <property type="entry name" value="4'-phosphopantetheinyl transferase"/>
    <property type="match status" value="1"/>
</dbReference>
<evidence type="ECO:0000256" key="2">
    <source>
        <dbReference type="ARBA" id="ARBA00022679"/>
    </source>
</evidence>
<keyword evidence="7 8" id="KW-0275">Fatty acid biosynthesis</keyword>
<dbReference type="InterPro" id="IPR004568">
    <property type="entry name" value="Ppantetheine-prot_Trfase_dom"/>
</dbReference>
<feature type="domain" description="4'-phosphopantetheinyl transferase" evidence="9">
    <location>
        <begin position="3"/>
        <end position="94"/>
    </location>
</feature>
<dbReference type="eggNOG" id="COG0736">
    <property type="taxonomic scope" value="Bacteria"/>
</dbReference>
<keyword evidence="5 8" id="KW-0460">Magnesium</keyword>
<dbReference type="InterPro" id="IPR008278">
    <property type="entry name" value="4-PPantetheinyl_Trfase_dom"/>
</dbReference>
<evidence type="ECO:0000256" key="5">
    <source>
        <dbReference type="ARBA" id="ARBA00022842"/>
    </source>
</evidence>
<dbReference type="Gene3D" id="3.90.470.20">
    <property type="entry name" value="4'-phosphopantetheinyl transferase domain"/>
    <property type="match status" value="1"/>
</dbReference>
<sequence>MRLGIDIIEVERIKQAIKCNARFQQRVYTTYEIEYSQGKKRHCYESLAGIYAVKEAFVKALGTGFREGSWLDIEVNHTPKGAPFLVLSGVFKKIYEKQQLGPICVSISHTRELAMAQIIIE</sequence>
<comment type="cofactor">
    <cofactor evidence="8">
        <name>Mg(2+)</name>
        <dbReference type="ChEBI" id="CHEBI:18420"/>
    </cofactor>
</comment>
<dbReference type="GO" id="GO:0006633">
    <property type="term" value="P:fatty acid biosynthetic process"/>
    <property type="evidence" value="ECO:0007669"/>
    <property type="project" value="UniProtKB-UniRule"/>
</dbReference>
<evidence type="ECO:0000256" key="3">
    <source>
        <dbReference type="ARBA" id="ARBA00022723"/>
    </source>
</evidence>
<dbReference type="InterPro" id="IPR037143">
    <property type="entry name" value="4-PPantetheinyl_Trfase_dom_sf"/>
</dbReference>
<name>A0A096AKU0_9FIRM</name>
<dbReference type="GO" id="GO:0005737">
    <property type="term" value="C:cytoplasm"/>
    <property type="evidence" value="ECO:0007669"/>
    <property type="project" value="UniProtKB-SubCell"/>
</dbReference>
<dbReference type="NCBIfam" id="TIGR00516">
    <property type="entry name" value="acpS"/>
    <property type="match status" value="1"/>
</dbReference>
<evidence type="ECO:0000313" key="11">
    <source>
        <dbReference type="Proteomes" id="UP000029628"/>
    </source>
</evidence>
<dbReference type="GO" id="GO:0000287">
    <property type="term" value="F:magnesium ion binding"/>
    <property type="evidence" value="ECO:0007669"/>
    <property type="project" value="UniProtKB-UniRule"/>
</dbReference>
<evidence type="ECO:0000256" key="6">
    <source>
        <dbReference type="ARBA" id="ARBA00023098"/>
    </source>
</evidence>
<evidence type="ECO:0000256" key="8">
    <source>
        <dbReference type="HAMAP-Rule" id="MF_00101"/>
    </source>
</evidence>
<organism evidence="10 11">
    <name type="scientific">Veillonella montpellierensis DNF00314</name>
    <dbReference type="NCBI Taxonomy" id="1401067"/>
    <lineage>
        <taxon>Bacteria</taxon>
        <taxon>Bacillati</taxon>
        <taxon>Bacillota</taxon>
        <taxon>Negativicutes</taxon>
        <taxon>Veillonellales</taxon>
        <taxon>Veillonellaceae</taxon>
        <taxon>Veillonella</taxon>
    </lineage>
</organism>
<evidence type="ECO:0000259" key="9">
    <source>
        <dbReference type="Pfam" id="PF01648"/>
    </source>
</evidence>
<dbReference type="AlphaFoldDB" id="A0A096AKU0"/>
<evidence type="ECO:0000256" key="1">
    <source>
        <dbReference type="ARBA" id="ARBA00022516"/>
    </source>
</evidence>
<protein>
    <recommendedName>
        <fullName evidence="8">Holo-[acyl-carrier-protein] synthase</fullName>
        <shortName evidence="8">Holo-ACP synthase</shortName>
        <ecNumber evidence="8">2.7.8.7</ecNumber>
    </recommendedName>
    <alternativeName>
        <fullName evidence="8">4'-phosphopantetheinyl transferase AcpS</fullName>
    </alternativeName>
</protein>
<dbReference type="Proteomes" id="UP000029628">
    <property type="component" value="Unassembled WGS sequence"/>
</dbReference>
<comment type="similarity">
    <text evidence="8">Belongs to the P-Pant transferase superfamily. AcpS family.</text>
</comment>
<keyword evidence="4 8" id="KW-0276">Fatty acid metabolism</keyword>
<dbReference type="RefSeq" id="WP_028257094.1">
    <property type="nucleotide sequence ID" value="NZ_JRNT01000007.1"/>
</dbReference>
<feature type="binding site" evidence="8">
    <location>
        <position position="6"/>
    </location>
    <ligand>
        <name>Mg(2+)</name>
        <dbReference type="ChEBI" id="CHEBI:18420"/>
    </ligand>
</feature>
<keyword evidence="11" id="KW-1185">Reference proteome</keyword>
<dbReference type="EC" id="2.7.8.7" evidence="8"/>
<gene>
    <name evidence="8" type="primary">acpS</name>
    <name evidence="10" type="ORF">HMPREF0872_03095</name>
</gene>
<dbReference type="EMBL" id="JRNT01000007">
    <property type="protein sequence ID" value="KGF47708.1"/>
    <property type="molecule type" value="Genomic_DNA"/>
</dbReference>
<evidence type="ECO:0000256" key="4">
    <source>
        <dbReference type="ARBA" id="ARBA00022832"/>
    </source>
</evidence>
<evidence type="ECO:0000256" key="7">
    <source>
        <dbReference type="ARBA" id="ARBA00023160"/>
    </source>
</evidence>
<dbReference type="InterPro" id="IPR002582">
    <property type="entry name" value="ACPS"/>
</dbReference>
<evidence type="ECO:0000313" key="10">
    <source>
        <dbReference type="EMBL" id="KGF47708.1"/>
    </source>
</evidence>
<keyword evidence="2 8" id="KW-0808">Transferase</keyword>
<keyword evidence="3 8" id="KW-0479">Metal-binding</keyword>
<comment type="catalytic activity">
    <reaction evidence="8">
        <text>apo-[ACP] + CoA = holo-[ACP] + adenosine 3',5'-bisphosphate + H(+)</text>
        <dbReference type="Rhea" id="RHEA:12068"/>
        <dbReference type="Rhea" id="RHEA-COMP:9685"/>
        <dbReference type="Rhea" id="RHEA-COMP:9690"/>
        <dbReference type="ChEBI" id="CHEBI:15378"/>
        <dbReference type="ChEBI" id="CHEBI:29999"/>
        <dbReference type="ChEBI" id="CHEBI:57287"/>
        <dbReference type="ChEBI" id="CHEBI:58343"/>
        <dbReference type="ChEBI" id="CHEBI:64479"/>
        <dbReference type="EC" id="2.7.8.7"/>
    </reaction>
</comment>
<proteinExistence type="inferred from homology"/>
<comment type="function">
    <text evidence="8">Transfers the 4'-phosphopantetheine moiety from coenzyme A to a Ser of acyl-carrier-protein.</text>
</comment>
<dbReference type="NCBIfam" id="TIGR00556">
    <property type="entry name" value="pantethn_trn"/>
    <property type="match status" value="1"/>
</dbReference>